<accession>A0AAX4L2I7</accession>
<sequence length="164" mass="19028">MPARIFDDLLICKQRAYFTLTRAKAIEDQRLLYEKKNDIGCGETEPKYLFLNVGLSWYKVVGIPDCIRDNLVIEFTITRGMIKHLIGRAVIYSYMAMRDGNPYSTLIIPTTIGEDTGYLVIPNSRVIDYLSESLKEVIEEKFKASKNKFCNACLYKRQCAYYYM</sequence>
<protein>
    <recommendedName>
        <fullName evidence="3">CRISPR-associated protein Cas4</fullName>
    </recommendedName>
</protein>
<evidence type="ECO:0000313" key="1">
    <source>
        <dbReference type="EMBL" id="WWQ61112.1"/>
    </source>
</evidence>
<dbReference type="RefSeq" id="WP_338602930.1">
    <property type="nucleotide sequence ID" value="NZ_CP146016.1"/>
</dbReference>
<gene>
    <name evidence="1" type="ORF">V6M85_03255</name>
</gene>
<dbReference type="Proteomes" id="UP001432202">
    <property type="component" value="Chromosome"/>
</dbReference>
<name>A0AAX4L2I7_9CREN</name>
<reference evidence="1 2" key="1">
    <citation type="submission" date="2024-02" db="EMBL/GenBank/DDBJ databases">
        <title>STSV induces naive adaptation in Sulfolobus.</title>
        <authorList>
            <person name="Xiang X."/>
            <person name="Song M."/>
        </authorList>
    </citation>
    <scope>NUCLEOTIDE SEQUENCE [LARGE SCALE GENOMIC DNA]</scope>
    <source>
        <strain evidence="1 2">RT2</strain>
    </source>
</reference>
<proteinExistence type="predicted"/>
<keyword evidence="2" id="KW-1185">Reference proteome</keyword>
<evidence type="ECO:0000313" key="2">
    <source>
        <dbReference type="Proteomes" id="UP001432202"/>
    </source>
</evidence>
<dbReference type="GeneID" id="89335753"/>
<organism evidence="1 2">
    <name type="scientific">Sulfolobus tengchongensis</name>
    <dbReference type="NCBI Taxonomy" id="207809"/>
    <lineage>
        <taxon>Archaea</taxon>
        <taxon>Thermoproteota</taxon>
        <taxon>Thermoprotei</taxon>
        <taxon>Sulfolobales</taxon>
        <taxon>Sulfolobaceae</taxon>
        <taxon>Sulfolobus</taxon>
    </lineage>
</organism>
<dbReference type="AlphaFoldDB" id="A0AAX4L2I7"/>
<dbReference type="EMBL" id="CP146016">
    <property type="protein sequence ID" value="WWQ61112.1"/>
    <property type="molecule type" value="Genomic_DNA"/>
</dbReference>
<evidence type="ECO:0008006" key="3">
    <source>
        <dbReference type="Google" id="ProtNLM"/>
    </source>
</evidence>